<feature type="domain" description="Methyl-accepting transducer" evidence="4">
    <location>
        <begin position="387"/>
        <end position="552"/>
    </location>
</feature>
<feature type="transmembrane region" description="Helical" evidence="3">
    <location>
        <begin position="191"/>
        <end position="212"/>
    </location>
</feature>
<dbReference type="Pfam" id="PF00015">
    <property type="entry name" value="MCPsignal"/>
    <property type="match status" value="1"/>
</dbReference>
<dbReference type="SUPFAM" id="SSF58104">
    <property type="entry name" value="Methyl-accepting chemotaxis protein (MCP) signaling domain"/>
    <property type="match status" value="1"/>
</dbReference>
<reference evidence="5 6" key="1">
    <citation type="journal article" date="2003" name="Proc. Natl. Acad. Sci. U.S.A.">
        <title>Complete genome sequence and analysis of Wolinella succinogenes.</title>
        <authorList>
            <person name="Baar C."/>
            <person name="Eppinger M."/>
            <person name="Raddatz G."/>
            <person name="Simon JM."/>
            <person name="Lanz C."/>
            <person name="Klimmek O."/>
            <person name="Nandakumar R."/>
            <person name="Gross R."/>
            <person name="Rosinus A."/>
            <person name="Keller H."/>
            <person name="Jagtap P."/>
            <person name="Linke B."/>
            <person name="Meyer F."/>
            <person name="Lederer H."/>
            <person name="Schuster S.C."/>
        </authorList>
    </citation>
    <scope>NUCLEOTIDE SEQUENCE [LARGE SCALE GENOMIC DNA]</scope>
    <source>
        <strain evidence="6">ATCC 29543 / DSM 1740 / CCUG 13145 / JCM 31913 / LMG 7466 / NCTC 11488 / FDC 602W</strain>
    </source>
</reference>
<sequence>MLMGFLTNLSVKVKLFFLSGLLLFIMSVMGVLGIYSTGKINDADTILYEKGAVSIALVSELNTQFGLYRVAFYRYKTNLISLKDYEKVGQDFFDYVEKFNKEYSKIYLDSKDKEIHDELIANFKEYKKITLEVLKLLEQGRIEEADKMTSTVWVPQAGKTIKGVQDLFKDKLEDAKKLSDSNDELAAQSQMLITILLLAGIATGILISLLIIRNITSSLTSIEEGLDSFFAFLSRESREAKKITLNSSDEFGKMAGAINENVERIEKEIRSDSELIEEAKGVARRVQHGWYSQYIEKKTTNPSLEEFKNSVNEMIKATKAHFTNMNVVLEQYAKYDYREELRLEGIEKGGVFEILVNDINTLRNAIVQSLRDSLQAGERLEEQSRLLNDSMQTLSQGTNEQAASLEESAAAIEEMSSSMHSVNDRTSEVIKQSEEIKGVIGIIRDIADQTNLLALNAAIEAARAGEHGRGFAVVADEVRKLAERTQKSLGEIEANTNVLVQSINEMGESIKEQAQGITQINEAIAQLDTVTQQNAGVADKTDGIASMVASMAEGIVKEVRGKRF</sequence>
<dbReference type="Proteomes" id="UP000000422">
    <property type="component" value="Chromosome"/>
</dbReference>
<dbReference type="InterPro" id="IPR004089">
    <property type="entry name" value="MCPsignal_dom"/>
</dbReference>
<protein>
    <submittedName>
        <fullName evidence="5">METHYL-ACC. CHEMOTAXIS SIGNAL TRANSDUCTION</fullName>
    </submittedName>
</protein>
<evidence type="ECO:0000313" key="5">
    <source>
        <dbReference type="EMBL" id="CAE10043.1"/>
    </source>
</evidence>
<evidence type="ECO:0000256" key="1">
    <source>
        <dbReference type="ARBA" id="ARBA00023224"/>
    </source>
</evidence>
<gene>
    <name evidence="5" type="ordered locus">WS0939</name>
</gene>
<keyword evidence="3" id="KW-0812">Transmembrane</keyword>
<dbReference type="PANTHER" id="PTHR32089">
    <property type="entry name" value="METHYL-ACCEPTING CHEMOTAXIS PROTEIN MCPB"/>
    <property type="match status" value="1"/>
</dbReference>
<evidence type="ECO:0000256" key="3">
    <source>
        <dbReference type="SAM" id="Phobius"/>
    </source>
</evidence>
<evidence type="ECO:0000256" key="2">
    <source>
        <dbReference type="PROSITE-ProRule" id="PRU00284"/>
    </source>
</evidence>
<organism evidence="6">
    <name type="scientific">Wolinella succinogenes (strain ATCC 29543 / DSM 1740 / CCUG 13145 / JCM 31913 / LMG 7466 / NCTC 11488 / FDC 602W)</name>
    <name type="common">Vibrio succinogenes</name>
    <dbReference type="NCBI Taxonomy" id="273121"/>
    <lineage>
        <taxon>Bacteria</taxon>
        <taxon>Pseudomonadati</taxon>
        <taxon>Campylobacterota</taxon>
        <taxon>Epsilonproteobacteria</taxon>
        <taxon>Campylobacterales</taxon>
        <taxon>Helicobacteraceae</taxon>
        <taxon>Wolinella</taxon>
    </lineage>
</organism>
<keyword evidence="3" id="KW-0472">Membrane</keyword>
<dbReference type="AlphaFoldDB" id="Q7M9G6"/>
<dbReference type="Pfam" id="PF12729">
    <property type="entry name" value="4HB_MCP_1"/>
    <property type="match status" value="1"/>
</dbReference>
<dbReference type="STRING" id="273121.WS0939"/>
<proteinExistence type="predicted"/>
<dbReference type="PANTHER" id="PTHR32089:SF112">
    <property type="entry name" value="LYSOZYME-LIKE PROTEIN-RELATED"/>
    <property type="match status" value="1"/>
</dbReference>
<name>Q7M9G6_WOLSU</name>
<dbReference type="GO" id="GO:0016020">
    <property type="term" value="C:membrane"/>
    <property type="evidence" value="ECO:0007669"/>
    <property type="project" value="InterPro"/>
</dbReference>
<dbReference type="eggNOG" id="COG0840">
    <property type="taxonomic scope" value="Bacteria"/>
</dbReference>
<dbReference type="HOGENOM" id="CLU_000445_107_30_7"/>
<dbReference type="SMART" id="SM00283">
    <property type="entry name" value="MA"/>
    <property type="match status" value="1"/>
</dbReference>
<evidence type="ECO:0000313" key="6">
    <source>
        <dbReference type="Proteomes" id="UP000000422"/>
    </source>
</evidence>
<keyword evidence="6" id="KW-1185">Reference proteome</keyword>
<accession>Q7M9G6</accession>
<dbReference type="GO" id="GO:0007165">
    <property type="term" value="P:signal transduction"/>
    <property type="evidence" value="ECO:0007669"/>
    <property type="project" value="UniProtKB-KW"/>
</dbReference>
<dbReference type="PROSITE" id="PS50111">
    <property type="entry name" value="CHEMOTAXIS_TRANSDUC_2"/>
    <property type="match status" value="1"/>
</dbReference>
<dbReference type="Gene3D" id="1.20.120.1530">
    <property type="match status" value="1"/>
</dbReference>
<keyword evidence="3" id="KW-1133">Transmembrane helix</keyword>
<dbReference type="EMBL" id="BX571659">
    <property type="protein sequence ID" value="CAE10043.1"/>
    <property type="molecule type" value="Genomic_DNA"/>
</dbReference>
<dbReference type="KEGG" id="wsu:WS0939"/>
<dbReference type="Gene3D" id="1.10.287.950">
    <property type="entry name" value="Methyl-accepting chemotaxis protein"/>
    <property type="match status" value="1"/>
</dbReference>
<dbReference type="InterPro" id="IPR024478">
    <property type="entry name" value="HlyB_4HB_MCP"/>
</dbReference>
<keyword evidence="1 2" id="KW-0807">Transducer</keyword>
<evidence type="ECO:0000259" key="4">
    <source>
        <dbReference type="PROSITE" id="PS50111"/>
    </source>
</evidence>